<proteinExistence type="predicted"/>
<name>A0A5S3P6T1_9SPHN</name>
<reference evidence="1 2" key="1">
    <citation type="submission" date="2019-05" db="EMBL/GenBank/DDBJ databases">
        <title>Erythrobacter marisflavi sp. nov., isolated from isolated from water of an estuary environment.</title>
        <authorList>
            <person name="Yoon J.-H."/>
        </authorList>
    </citation>
    <scope>NUCLEOTIDE SEQUENCE [LARGE SCALE GENOMIC DNA]</scope>
    <source>
        <strain evidence="1 2">KEM-5</strain>
    </source>
</reference>
<dbReference type="OrthoDB" id="7427399at2"/>
<evidence type="ECO:0000313" key="1">
    <source>
        <dbReference type="EMBL" id="TMM48712.1"/>
    </source>
</evidence>
<dbReference type="AlphaFoldDB" id="A0A5S3P6T1"/>
<protein>
    <submittedName>
        <fullName evidence="1">Uncharacterized protein</fullName>
    </submittedName>
</protein>
<keyword evidence="2" id="KW-1185">Reference proteome</keyword>
<gene>
    <name evidence="1" type="ORF">FEV51_04760</name>
</gene>
<evidence type="ECO:0000313" key="2">
    <source>
        <dbReference type="Proteomes" id="UP000309668"/>
    </source>
</evidence>
<sequence>MTIRSARRGQPVFFFAMLLLGWAGLRLAIWETPWPAALNQPLSLIAASEPALAKIREPIAARRPADAPNHNAQTLPPLLAAPERAITPAREAAITPAEEELFAANRSAAGHSLIWMAGMAALPMPTSVAAVIDRGAAALTGNSQPTTAQPANPIFTALQHSRWQADAWLLWRPGGARIDGEGAQPAGYGGSQAGAVLAFRLAPGGSSAQAYMRLGRGLSNIADTEAAIGLRARPVAAIPATFHAEVRVRQNIGGVELRPAAMVTSGFDRTPVLKGLEARGYAQAGYVGGRDTTAFADGQLIADHAVARFDLAAVRAGGGVWGGAQRGAARLDVGPTISVDVALGPMPARLSVDYRLRIAGEARPASGVALTLSTGF</sequence>
<dbReference type="EMBL" id="VCAO01000002">
    <property type="protein sequence ID" value="TMM48712.1"/>
    <property type="molecule type" value="Genomic_DNA"/>
</dbReference>
<organism evidence="1 2">
    <name type="scientific">Qipengyuania marisflavi</name>
    <dbReference type="NCBI Taxonomy" id="2486356"/>
    <lineage>
        <taxon>Bacteria</taxon>
        <taxon>Pseudomonadati</taxon>
        <taxon>Pseudomonadota</taxon>
        <taxon>Alphaproteobacteria</taxon>
        <taxon>Sphingomonadales</taxon>
        <taxon>Erythrobacteraceae</taxon>
        <taxon>Qipengyuania</taxon>
    </lineage>
</organism>
<dbReference type="Proteomes" id="UP000309668">
    <property type="component" value="Unassembled WGS sequence"/>
</dbReference>
<accession>A0A5S3P6T1</accession>
<comment type="caution">
    <text evidence="1">The sequence shown here is derived from an EMBL/GenBank/DDBJ whole genome shotgun (WGS) entry which is preliminary data.</text>
</comment>
<dbReference type="RefSeq" id="WP_138616502.1">
    <property type="nucleotide sequence ID" value="NZ_VCAO01000002.1"/>
</dbReference>